<keyword evidence="2" id="KW-0732">Signal</keyword>
<keyword evidence="4" id="KW-1185">Reference proteome</keyword>
<keyword evidence="1" id="KW-0472">Membrane</keyword>
<dbReference type="EMBL" id="JARJCN010000038">
    <property type="protein sequence ID" value="KAJ7084360.1"/>
    <property type="molecule type" value="Genomic_DNA"/>
</dbReference>
<feature type="signal peptide" evidence="2">
    <location>
        <begin position="1"/>
        <end position="26"/>
    </location>
</feature>
<keyword evidence="1" id="KW-1133">Transmembrane helix</keyword>
<name>A0AAD6TYP8_9AGAR</name>
<gene>
    <name evidence="3" type="ORF">B0H15DRAFT_848817</name>
</gene>
<evidence type="ECO:0000313" key="4">
    <source>
        <dbReference type="Proteomes" id="UP001222325"/>
    </source>
</evidence>
<reference evidence="3" key="1">
    <citation type="submission" date="2023-03" db="EMBL/GenBank/DDBJ databases">
        <title>Massive genome expansion in bonnet fungi (Mycena s.s.) driven by repeated elements and novel gene families across ecological guilds.</title>
        <authorList>
            <consortium name="Lawrence Berkeley National Laboratory"/>
            <person name="Harder C.B."/>
            <person name="Miyauchi S."/>
            <person name="Viragh M."/>
            <person name="Kuo A."/>
            <person name="Thoen E."/>
            <person name="Andreopoulos B."/>
            <person name="Lu D."/>
            <person name="Skrede I."/>
            <person name="Drula E."/>
            <person name="Henrissat B."/>
            <person name="Morin E."/>
            <person name="Kohler A."/>
            <person name="Barry K."/>
            <person name="LaButti K."/>
            <person name="Morin E."/>
            <person name="Salamov A."/>
            <person name="Lipzen A."/>
            <person name="Mereny Z."/>
            <person name="Hegedus B."/>
            <person name="Baldrian P."/>
            <person name="Stursova M."/>
            <person name="Weitz H."/>
            <person name="Taylor A."/>
            <person name="Grigoriev I.V."/>
            <person name="Nagy L.G."/>
            <person name="Martin F."/>
            <person name="Kauserud H."/>
        </authorList>
    </citation>
    <scope>NUCLEOTIDE SEQUENCE</scope>
    <source>
        <strain evidence="3">CBHHK173m</strain>
    </source>
</reference>
<accession>A0AAD6TYP8</accession>
<feature type="transmembrane region" description="Helical" evidence="1">
    <location>
        <begin position="105"/>
        <end position="125"/>
    </location>
</feature>
<evidence type="ECO:0000313" key="3">
    <source>
        <dbReference type="EMBL" id="KAJ7084360.1"/>
    </source>
</evidence>
<evidence type="ECO:0000256" key="1">
    <source>
        <dbReference type="SAM" id="Phobius"/>
    </source>
</evidence>
<proteinExistence type="predicted"/>
<sequence>MSISHTLLGPTLCLSAAVLLSHSATARFGVFGSSRTHPSRPSLLLSHNISFGCQRQQSAHVFDSQSHQILPLCWVPSSTAVIALPSLLPRRRGGGEKGSRPQSPLILHLIAAGMSGLASFFGAFGMCYRRAGTAVMVFAFVVTISSYLRRSPARLLATLATISCLLAFLFDMVLFGIARHSFRKQDIPAQYGNACWFALAAFVALLLEFFAAVHGVLARYPKE</sequence>
<dbReference type="Proteomes" id="UP001222325">
    <property type="component" value="Unassembled WGS sequence"/>
</dbReference>
<feature type="transmembrane region" description="Helical" evidence="1">
    <location>
        <begin position="155"/>
        <end position="177"/>
    </location>
</feature>
<organism evidence="3 4">
    <name type="scientific">Mycena belliarum</name>
    <dbReference type="NCBI Taxonomy" id="1033014"/>
    <lineage>
        <taxon>Eukaryota</taxon>
        <taxon>Fungi</taxon>
        <taxon>Dikarya</taxon>
        <taxon>Basidiomycota</taxon>
        <taxon>Agaricomycotina</taxon>
        <taxon>Agaricomycetes</taxon>
        <taxon>Agaricomycetidae</taxon>
        <taxon>Agaricales</taxon>
        <taxon>Marasmiineae</taxon>
        <taxon>Mycenaceae</taxon>
        <taxon>Mycena</taxon>
    </lineage>
</organism>
<evidence type="ECO:0000256" key="2">
    <source>
        <dbReference type="SAM" id="SignalP"/>
    </source>
</evidence>
<comment type="caution">
    <text evidence="3">The sequence shown here is derived from an EMBL/GenBank/DDBJ whole genome shotgun (WGS) entry which is preliminary data.</text>
</comment>
<protein>
    <submittedName>
        <fullName evidence="3">Uncharacterized protein</fullName>
    </submittedName>
</protein>
<feature type="transmembrane region" description="Helical" evidence="1">
    <location>
        <begin position="197"/>
        <end position="217"/>
    </location>
</feature>
<keyword evidence="1" id="KW-0812">Transmembrane</keyword>
<dbReference type="AlphaFoldDB" id="A0AAD6TYP8"/>
<feature type="transmembrane region" description="Helical" evidence="1">
    <location>
        <begin position="131"/>
        <end position="148"/>
    </location>
</feature>
<feature type="chain" id="PRO_5041995449" evidence="2">
    <location>
        <begin position="27"/>
        <end position="223"/>
    </location>
</feature>